<dbReference type="PROSITE" id="PS00903">
    <property type="entry name" value="CYT_DCMP_DEAMINASES_1"/>
    <property type="match status" value="1"/>
</dbReference>
<dbReference type="InterPro" id="IPR050202">
    <property type="entry name" value="Cyt/Deoxycyt_deaminase"/>
</dbReference>
<dbReference type="EMBL" id="JAWCUI010000002">
    <property type="protein sequence ID" value="KAL1903317.1"/>
    <property type="molecule type" value="Genomic_DNA"/>
</dbReference>
<evidence type="ECO:0000256" key="2">
    <source>
        <dbReference type="ARBA" id="ARBA00022723"/>
    </source>
</evidence>
<dbReference type="SUPFAM" id="SSF53927">
    <property type="entry name" value="Cytidine deaminase-like"/>
    <property type="match status" value="1"/>
</dbReference>
<dbReference type="NCBIfam" id="NF004064">
    <property type="entry name" value="PRK05578.1"/>
    <property type="match status" value="1"/>
</dbReference>
<organism evidence="6 7">
    <name type="scientific">Sporothrix stenoceras</name>
    <dbReference type="NCBI Taxonomy" id="5173"/>
    <lineage>
        <taxon>Eukaryota</taxon>
        <taxon>Fungi</taxon>
        <taxon>Dikarya</taxon>
        <taxon>Ascomycota</taxon>
        <taxon>Pezizomycotina</taxon>
        <taxon>Sordariomycetes</taxon>
        <taxon>Sordariomycetidae</taxon>
        <taxon>Ophiostomatales</taxon>
        <taxon>Ophiostomataceae</taxon>
        <taxon>Sporothrix</taxon>
    </lineage>
</organism>
<proteinExistence type="inferred from homology"/>
<keyword evidence="4" id="KW-0862">Zinc</keyword>
<dbReference type="CDD" id="cd01283">
    <property type="entry name" value="cytidine_deaminase"/>
    <property type="match status" value="1"/>
</dbReference>
<evidence type="ECO:0000313" key="7">
    <source>
        <dbReference type="Proteomes" id="UP001583186"/>
    </source>
</evidence>
<protein>
    <recommendedName>
        <fullName evidence="5">CMP/dCMP-type deaminase domain-containing protein</fullName>
    </recommendedName>
</protein>
<accession>A0ABR3ZT88</accession>
<keyword evidence="7" id="KW-1185">Reference proteome</keyword>
<dbReference type="InterPro" id="IPR016193">
    <property type="entry name" value="Cytidine_deaminase-like"/>
</dbReference>
<dbReference type="Pfam" id="PF00383">
    <property type="entry name" value="dCMP_cyt_deam_1"/>
    <property type="match status" value="1"/>
</dbReference>
<gene>
    <name evidence="6" type="ORF">Sste5346_000602</name>
</gene>
<keyword evidence="2" id="KW-0479">Metal-binding</keyword>
<dbReference type="PROSITE" id="PS51747">
    <property type="entry name" value="CYT_DCMP_DEAMINASES_2"/>
    <property type="match status" value="1"/>
</dbReference>
<dbReference type="Gene3D" id="3.40.140.10">
    <property type="entry name" value="Cytidine Deaminase, domain 2"/>
    <property type="match status" value="1"/>
</dbReference>
<evidence type="ECO:0000256" key="4">
    <source>
        <dbReference type="ARBA" id="ARBA00022833"/>
    </source>
</evidence>
<comment type="similarity">
    <text evidence="1">Belongs to the cytidine and deoxycytidylate deaminase family.</text>
</comment>
<feature type="domain" description="CMP/dCMP-type deaminase" evidence="5">
    <location>
        <begin position="27"/>
        <end position="176"/>
    </location>
</feature>
<keyword evidence="3" id="KW-0378">Hydrolase</keyword>
<evidence type="ECO:0000259" key="5">
    <source>
        <dbReference type="PROSITE" id="PS51747"/>
    </source>
</evidence>
<name>A0ABR3ZT88_9PEZI</name>
<comment type="caution">
    <text evidence="6">The sequence shown here is derived from an EMBL/GenBank/DDBJ whole genome shotgun (WGS) entry which is preliminary data.</text>
</comment>
<reference evidence="6 7" key="1">
    <citation type="journal article" date="2024" name="IMA Fungus">
        <title>IMA Genome - F19 : A genome assembly and annotation guide to empower mycologists, including annotated draft genome sequences of Ceratocystis pirilliformis, Diaporthe australafricana, Fusarium ophioides, Paecilomyces lecythidis, and Sporothrix stenoceras.</title>
        <authorList>
            <person name="Aylward J."/>
            <person name="Wilson A.M."/>
            <person name="Visagie C.M."/>
            <person name="Spraker J."/>
            <person name="Barnes I."/>
            <person name="Buitendag C."/>
            <person name="Ceriani C."/>
            <person name="Del Mar Angel L."/>
            <person name="du Plessis D."/>
            <person name="Fuchs T."/>
            <person name="Gasser K."/>
            <person name="Kramer D."/>
            <person name="Li W."/>
            <person name="Munsamy K."/>
            <person name="Piso A."/>
            <person name="Price J.L."/>
            <person name="Sonnekus B."/>
            <person name="Thomas C."/>
            <person name="van der Nest A."/>
            <person name="van Dijk A."/>
            <person name="van Heerden A."/>
            <person name="van Vuuren N."/>
            <person name="Yilmaz N."/>
            <person name="Duong T.A."/>
            <person name="van der Merwe N.A."/>
            <person name="Wingfield M.J."/>
            <person name="Wingfield B.D."/>
        </authorList>
    </citation>
    <scope>NUCLEOTIDE SEQUENCE [LARGE SCALE GENOMIC DNA]</scope>
    <source>
        <strain evidence="6 7">CMW 5346</strain>
    </source>
</reference>
<sequence>MSNLAIHSTADIAQVESTCRQLGITVEEFRELHRYSASAAESAYCPYSNFPVGAAVMTKYGVQGPSSSTGLPGSGGGSHSRYILGANVENASYPVGTCAERVALGRAVFEGHRDFKAIAVLAAAAPAGIPSSPCGMCRQFIREFCGLDMPVLMFSKDGHYIGIKLETLLPLSFGPDALGPR</sequence>
<dbReference type="InterPro" id="IPR016192">
    <property type="entry name" value="APOBEC/CMP_deaminase_Zn-bd"/>
</dbReference>
<evidence type="ECO:0000256" key="1">
    <source>
        <dbReference type="ARBA" id="ARBA00006576"/>
    </source>
</evidence>
<dbReference type="PANTHER" id="PTHR11644">
    <property type="entry name" value="CYTIDINE DEAMINASE"/>
    <property type="match status" value="1"/>
</dbReference>
<evidence type="ECO:0000313" key="6">
    <source>
        <dbReference type="EMBL" id="KAL1903317.1"/>
    </source>
</evidence>
<dbReference type="PANTHER" id="PTHR11644:SF2">
    <property type="entry name" value="CYTIDINE DEAMINASE"/>
    <property type="match status" value="1"/>
</dbReference>
<evidence type="ECO:0000256" key="3">
    <source>
        <dbReference type="ARBA" id="ARBA00022801"/>
    </source>
</evidence>
<dbReference type="InterPro" id="IPR002125">
    <property type="entry name" value="CMP_dCMP_dom"/>
</dbReference>
<dbReference type="Proteomes" id="UP001583186">
    <property type="component" value="Unassembled WGS sequence"/>
</dbReference>